<gene>
    <name evidence="2" type="ORF">S01H1_69349</name>
</gene>
<comment type="caution">
    <text evidence="2">The sequence shown here is derived from an EMBL/GenBank/DDBJ whole genome shotgun (WGS) entry which is preliminary data.</text>
</comment>
<dbReference type="EMBL" id="BARS01046040">
    <property type="protein sequence ID" value="GAG39274.1"/>
    <property type="molecule type" value="Genomic_DNA"/>
</dbReference>
<dbReference type="AlphaFoldDB" id="X0X7Q9"/>
<feature type="non-terminal residue" evidence="2">
    <location>
        <position position="195"/>
    </location>
</feature>
<dbReference type="PANTHER" id="PTHR46825:SF9">
    <property type="entry name" value="BETA-LACTAMASE-RELATED DOMAIN-CONTAINING PROTEIN"/>
    <property type="match status" value="1"/>
</dbReference>
<name>X0X7Q9_9ZZZZ</name>
<feature type="domain" description="Beta-lactamase-related" evidence="1">
    <location>
        <begin position="16"/>
        <end position="195"/>
    </location>
</feature>
<reference evidence="2" key="1">
    <citation type="journal article" date="2014" name="Front. Microbiol.">
        <title>High frequency of phylogenetically diverse reductive dehalogenase-homologous genes in deep subseafloor sedimentary metagenomes.</title>
        <authorList>
            <person name="Kawai M."/>
            <person name="Futagami T."/>
            <person name="Toyoda A."/>
            <person name="Takaki Y."/>
            <person name="Nishi S."/>
            <person name="Hori S."/>
            <person name="Arai W."/>
            <person name="Tsubouchi T."/>
            <person name="Morono Y."/>
            <person name="Uchiyama I."/>
            <person name="Ito T."/>
            <person name="Fujiyama A."/>
            <person name="Inagaki F."/>
            <person name="Takami H."/>
        </authorList>
    </citation>
    <scope>NUCLEOTIDE SEQUENCE</scope>
    <source>
        <strain evidence="2">Expedition CK06-06</strain>
    </source>
</reference>
<dbReference type="InterPro" id="IPR012338">
    <property type="entry name" value="Beta-lactam/transpept-like"/>
</dbReference>
<dbReference type="SUPFAM" id="SSF56601">
    <property type="entry name" value="beta-lactamase/transpeptidase-like"/>
    <property type="match status" value="1"/>
</dbReference>
<dbReference type="Pfam" id="PF00144">
    <property type="entry name" value="Beta-lactamase"/>
    <property type="match status" value="1"/>
</dbReference>
<protein>
    <recommendedName>
        <fullName evidence="1">Beta-lactamase-related domain-containing protein</fullName>
    </recommendedName>
</protein>
<dbReference type="InterPro" id="IPR050491">
    <property type="entry name" value="AmpC-like"/>
</dbReference>
<accession>X0X7Q9</accession>
<dbReference type="PANTHER" id="PTHR46825">
    <property type="entry name" value="D-ALANYL-D-ALANINE-CARBOXYPEPTIDASE/ENDOPEPTIDASE AMPH"/>
    <property type="match status" value="1"/>
</dbReference>
<evidence type="ECO:0000313" key="2">
    <source>
        <dbReference type="EMBL" id="GAG39274.1"/>
    </source>
</evidence>
<organism evidence="2">
    <name type="scientific">marine sediment metagenome</name>
    <dbReference type="NCBI Taxonomy" id="412755"/>
    <lineage>
        <taxon>unclassified sequences</taxon>
        <taxon>metagenomes</taxon>
        <taxon>ecological metagenomes</taxon>
    </lineage>
</organism>
<sequence length="195" mass="22294">MIKEKLMKEVDELFKLWDKPDTPGCAVAIIQDGKIVYKKGYGMADLEHNVPITPNTIFTPGSISKQFTAMCILLLAEQDRISLDDDIRKYFPLFPDYGQTITIRYLIHHTSGIRDYTGLVGLKGMNTLEMTNLPMREVLRLVFKQKELNFTPGEQQLYSNSNYVMLAAIIKNVTGKTLREFAEEHIFKPLGMKNT</sequence>
<evidence type="ECO:0000259" key="1">
    <source>
        <dbReference type="Pfam" id="PF00144"/>
    </source>
</evidence>
<proteinExistence type="predicted"/>
<dbReference type="Gene3D" id="3.40.710.10">
    <property type="entry name" value="DD-peptidase/beta-lactamase superfamily"/>
    <property type="match status" value="1"/>
</dbReference>
<dbReference type="InterPro" id="IPR001466">
    <property type="entry name" value="Beta-lactam-related"/>
</dbReference>